<dbReference type="Proteomes" id="UP000631114">
    <property type="component" value="Unassembled WGS sequence"/>
</dbReference>
<evidence type="ECO:0000313" key="2">
    <source>
        <dbReference type="Proteomes" id="UP000631114"/>
    </source>
</evidence>
<comment type="caution">
    <text evidence="1">The sequence shown here is derived from an EMBL/GenBank/DDBJ whole genome shotgun (WGS) entry which is preliminary data.</text>
</comment>
<name>A0A835IYC6_9MAGN</name>
<keyword evidence="2" id="KW-1185">Reference proteome</keyword>
<sequence>MRRGACCGEKAVLVTVFVERPTRRRVSSNHHPNKIHHPITQAVIRNRGGGRGYDRKAELLRYSHCLRESARSTSTTPLHRPAAVASSQAISGSQGFLHLAVTTCL</sequence>
<gene>
    <name evidence="1" type="ORF">IFM89_025134</name>
</gene>
<dbReference type="AlphaFoldDB" id="A0A835IYC6"/>
<dbReference type="EMBL" id="JADFTS010000001">
    <property type="protein sequence ID" value="KAF9625649.1"/>
    <property type="molecule type" value="Genomic_DNA"/>
</dbReference>
<reference evidence="1 2" key="1">
    <citation type="submission" date="2020-10" db="EMBL/GenBank/DDBJ databases">
        <title>The Coptis chinensis genome and diversification of protoberbering-type alkaloids.</title>
        <authorList>
            <person name="Wang B."/>
            <person name="Shu S."/>
            <person name="Song C."/>
            <person name="Liu Y."/>
        </authorList>
    </citation>
    <scope>NUCLEOTIDE SEQUENCE [LARGE SCALE GENOMIC DNA]</scope>
    <source>
        <strain evidence="1">HL-2020</strain>
        <tissue evidence="1">Leaf</tissue>
    </source>
</reference>
<protein>
    <submittedName>
        <fullName evidence="1">Uncharacterized protein</fullName>
    </submittedName>
</protein>
<evidence type="ECO:0000313" key="1">
    <source>
        <dbReference type="EMBL" id="KAF9625649.1"/>
    </source>
</evidence>
<organism evidence="1 2">
    <name type="scientific">Coptis chinensis</name>
    <dbReference type="NCBI Taxonomy" id="261450"/>
    <lineage>
        <taxon>Eukaryota</taxon>
        <taxon>Viridiplantae</taxon>
        <taxon>Streptophyta</taxon>
        <taxon>Embryophyta</taxon>
        <taxon>Tracheophyta</taxon>
        <taxon>Spermatophyta</taxon>
        <taxon>Magnoliopsida</taxon>
        <taxon>Ranunculales</taxon>
        <taxon>Ranunculaceae</taxon>
        <taxon>Coptidoideae</taxon>
        <taxon>Coptis</taxon>
    </lineage>
</organism>
<accession>A0A835IYC6</accession>
<proteinExistence type="predicted"/>
<dbReference type="OrthoDB" id="1695119at2759"/>